<dbReference type="InterPro" id="IPR006059">
    <property type="entry name" value="SBP"/>
</dbReference>
<evidence type="ECO:0000256" key="1">
    <source>
        <dbReference type="ARBA" id="ARBA00022581"/>
    </source>
</evidence>
<feature type="compositionally biased region" description="Polar residues" evidence="2">
    <location>
        <begin position="1776"/>
        <end position="1785"/>
    </location>
</feature>
<dbReference type="GO" id="GO:0035556">
    <property type="term" value="P:intracellular signal transduction"/>
    <property type="evidence" value="ECO:0007669"/>
    <property type="project" value="InterPro"/>
</dbReference>
<feature type="chain" id="PRO_5042022099" description="Guanylate cyclase domain-containing protein" evidence="4">
    <location>
        <begin position="22"/>
        <end position="3004"/>
    </location>
</feature>
<feature type="region of interest" description="Disordered" evidence="2">
    <location>
        <begin position="2833"/>
        <end position="2887"/>
    </location>
</feature>
<feature type="region of interest" description="Disordered" evidence="2">
    <location>
        <begin position="106"/>
        <end position="147"/>
    </location>
</feature>
<feature type="region of interest" description="Disordered" evidence="2">
    <location>
        <begin position="1113"/>
        <end position="1172"/>
    </location>
</feature>
<feature type="compositionally biased region" description="Gly residues" evidence="2">
    <location>
        <begin position="138"/>
        <end position="147"/>
    </location>
</feature>
<feature type="compositionally biased region" description="Polar residues" evidence="2">
    <location>
        <begin position="1133"/>
        <end position="1142"/>
    </location>
</feature>
<feature type="region of interest" description="Disordered" evidence="2">
    <location>
        <begin position="1056"/>
        <end position="1100"/>
    </location>
</feature>
<feature type="region of interest" description="Disordered" evidence="2">
    <location>
        <begin position="1545"/>
        <end position="1586"/>
    </location>
</feature>
<dbReference type="PANTHER" id="PTHR13037:SF24">
    <property type="entry name" value="POLYCOMB PROTEIN PCL-RELATED"/>
    <property type="match status" value="1"/>
</dbReference>
<dbReference type="SUPFAM" id="SSF55073">
    <property type="entry name" value="Nucleotide cyclase"/>
    <property type="match status" value="2"/>
</dbReference>
<feature type="region of interest" description="Disordered" evidence="2">
    <location>
        <begin position="2232"/>
        <end position="2273"/>
    </location>
</feature>
<feature type="compositionally biased region" description="Gly residues" evidence="2">
    <location>
        <begin position="1292"/>
        <end position="1304"/>
    </location>
</feature>
<accession>A0AAD3DHL7</accession>
<keyword evidence="4" id="KW-0732">Signal</keyword>
<feature type="region of interest" description="Disordered" evidence="2">
    <location>
        <begin position="688"/>
        <end position="716"/>
    </location>
</feature>
<feature type="compositionally biased region" description="Polar residues" evidence="2">
    <location>
        <begin position="2552"/>
        <end position="2564"/>
    </location>
</feature>
<dbReference type="InterPro" id="IPR001054">
    <property type="entry name" value="A/G_cyclase"/>
</dbReference>
<feature type="compositionally biased region" description="Basic and acidic residues" evidence="2">
    <location>
        <begin position="1460"/>
        <end position="1473"/>
    </location>
</feature>
<evidence type="ECO:0000313" key="7">
    <source>
        <dbReference type="Proteomes" id="UP001054857"/>
    </source>
</evidence>
<dbReference type="Pfam" id="PF01547">
    <property type="entry name" value="SBP_bac_1"/>
    <property type="match status" value="1"/>
</dbReference>
<feature type="domain" description="Guanylate cyclase" evidence="5">
    <location>
        <begin position="771"/>
        <end position="829"/>
    </location>
</feature>
<keyword evidence="3" id="KW-1133">Transmembrane helix</keyword>
<proteinExistence type="predicted"/>
<feature type="compositionally biased region" description="Low complexity" evidence="2">
    <location>
        <begin position="2232"/>
        <end position="2250"/>
    </location>
</feature>
<feature type="compositionally biased region" description="Gly residues" evidence="2">
    <location>
        <begin position="1403"/>
        <end position="1416"/>
    </location>
</feature>
<reference evidence="6 7" key="1">
    <citation type="journal article" date="2021" name="Sci. Rep.">
        <title>Genome sequencing of the multicellular alga Astrephomene provides insights into convergent evolution of germ-soma differentiation.</title>
        <authorList>
            <person name="Yamashita S."/>
            <person name="Yamamoto K."/>
            <person name="Matsuzaki R."/>
            <person name="Suzuki S."/>
            <person name="Yamaguchi H."/>
            <person name="Hirooka S."/>
            <person name="Minakuchi Y."/>
            <person name="Miyagishima S."/>
            <person name="Kawachi M."/>
            <person name="Toyoda A."/>
            <person name="Nozaki H."/>
        </authorList>
    </citation>
    <scope>NUCLEOTIDE SEQUENCE [LARGE SCALE GENOMIC DNA]</scope>
    <source>
        <strain evidence="6 7">NIES-4017</strain>
    </source>
</reference>
<feature type="transmembrane region" description="Helical" evidence="3">
    <location>
        <begin position="726"/>
        <end position="747"/>
    </location>
</feature>
<keyword evidence="3" id="KW-0472">Membrane</keyword>
<dbReference type="GO" id="GO:0009190">
    <property type="term" value="P:cyclic nucleotide biosynthetic process"/>
    <property type="evidence" value="ECO:0007669"/>
    <property type="project" value="InterPro"/>
</dbReference>
<feature type="compositionally biased region" description="Gly residues" evidence="2">
    <location>
        <begin position="2875"/>
        <end position="2885"/>
    </location>
</feature>
<name>A0AAD3DHL7_9CHLO</name>
<feature type="compositionally biased region" description="Pro residues" evidence="2">
    <location>
        <begin position="110"/>
        <end position="136"/>
    </location>
</feature>
<keyword evidence="3" id="KW-0812">Transmembrane</keyword>
<feature type="compositionally biased region" description="Basic and acidic residues" evidence="2">
    <location>
        <begin position="1322"/>
        <end position="1336"/>
    </location>
</feature>
<feature type="region of interest" description="Disordered" evidence="2">
    <location>
        <begin position="1397"/>
        <end position="1419"/>
    </location>
</feature>
<evidence type="ECO:0000256" key="2">
    <source>
        <dbReference type="SAM" id="MobiDB-lite"/>
    </source>
</evidence>
<feature type="region of interest" description="Disordered" evidence="2">
    <location>
        <begin position="874"/>
        <end position="897"/>
    </location>
</feature>
<evidence type="ECO:0000256" key="4">
    <source>
        <dbReference type="SAM" id="SignalP"/>
    </source>
</evidence>
<feature type="compositionally biased region" description="Low complexity" evidence="2">
    <location>
        <begin position="2833"/>
        <end position="2874"/>
    </location>
</feature>
<dbReference type="PANTHER" id="PTHR13037">
    <property type="entry name" value="FORMIN"/>
    <property type="match status" value="1"/>
</dbReference>
<evidence type="ECO:0000313" key="6">
    <source>
        <dbReference type="EMBL" id="GFR40892.1"/>
    </source>
</evidence>
<feature type="compositionally biased region" description="Low complexity" evidence="2">
    <location>
        <begin position="1091"/>
        <end position="1100"/>
    </location>
</feature>
<comment type="caution">
    <text evidence="6">The sequence shown here is derived from an EMBL/GenBank/DDBJ whole genome shotgun (WGS) entry which is preliminary data.</text>
</comment>
<organism evidence="6 7">
    <name type="scientific">Astrephomene gubernaculifera</name>
    <dbReference type="NCBI Taxonomy" id="47775"/>
    <lineage>
        <taxon>Eukaryota</taxon>
        <taxon>Viridiplantae</taxon>
        <taxon>Chlorophyta</taxon>
        <taxon>core chlorophytes</taxon>
        <taxon>Chlorophyceae</taxon>
        <taxon>CS clade</taxon>
        <taxon>Chlamydomonadales</taxon>
        <taxon>Astrephomenaceae</taxon>
        <taxon>Astrephomene</taxon>
    </lineage>
</organism>
<gene>
    <name evidence="6" type="ORF">Agub_g1545</name>
</gene>
<feature type="region of interest" description="Disordered" evidence="2">
    <location>
        <begin position="2515"/>
        <end position="2593"/>
    </location>
</feature>
<dbReference type="Proteomes" id="UP001054857">
    <property type="component" value="Unassembled WGS sequence"/>
</dbReference>
<dbReference type="SUPFAM" id="SSF53850">
    <property type="entry name" value="Periplasmic binding protein-like II"/>
    <property type="match status" value="1"/>
</dbReference>
<keyword evidence="1" id="KW-0945">Host-virus interaction</keyword>
<feature type="signal peptide" evidence="4">
    <location>
        <begin position="1"/>
        <end position="21"/>
    </location>
</feature>
<dbReference type="EMBL" id="BMAR01000001">
    <property type="protein sequence ID" value="GFR40892.1"/>
    <property type="molecule type" value="Genomic_DNA"/>
</dbReference>
<dbReference type="Gene3D" id="3.40.190.10">
    <property type="entry name" value="Periplasmic binding protein-like II"/>
    <property type="match status" value="1"/>
</dbReference>
<keyword evidence="7" id="KW-1185">Reference proteome</keyword>
<feature type="compositionally biased region" description="Gly residues" evidence="2">
    <location>
        <begin position="2260"/>
        <end position="2273"/>
    </location>
</feature>
<evidence type="ECO:0000259" key="5">
    <source>
        <dbReference type="PROSITE" id="PS50125"/>
    </source>
</evidence>
<feature type="region of interest" description="Disordered" evidence="2">
    <location>
        <begin position="1447"/>
        <end position="1513"/>
    </location>
</feature>
<evidence type="ECO:0000256" key="3">
    <source>
        <dbReference type="SAM" id="Phobius"/>
    </source>
</evidence>
<dbReference type="Gene3D" id="3.30.70.1230">
    <property type="entry name" value="Nucleotide cyclase"/>
    <property type="match status" value="3"/>
</dbReference>
<dbReference type="PROSITE" id="PS50125">
    <property type="entry name" value="GUANYLATE_CYCLASE_2"/>
    <property type="match status" value="1"/>
</dbReference>
<feature type="region of interest" description="Disordered" evidence="2">
    <location>
        <begin position="2430"/>
        <end position="2492"/>
    </location>
</feature>
<feature type="region of interest" description="Disordered" evidence="2">
    <location>
        <begin position="1258"/>
        <end position="1367"/>
    </location>
</feature>
<protein>
    <recommendedName>
        <fullName evidence="5">Guanylate cyclase domain-containing protein</fullName>
    </recommendedName>
</protein>
<sequence>MTLVWKLICFILACCFALTEAQLPSPDSCALSGGFLSDLYQSCTANNATSQRDGLLGMLSQCGNTDNPGIISLRLLAASSALMDAASNRTARFSAATGVPVSMQLGSLPAPAPAPPPPPPPVPAVLPQQQQPPSPPGLAGGTDSGGGAAAVEGWDGWLGSAAELGGAAEAGSLLPLDSLVPLDSQLDWSGLTSSVRAAVEYDSQVLALPQQATPLLLLYRRDVLAAAGLAGAVPRTWVQLLAAARRLHGADPLGEGRPLAGVCARWYQGCPGALAPFAYGILAPYLQSETQNLGIHFHLHTSSSTSATTTTNSSSTPTTTTSTTLLAPLLASPAAAEALDLLMQLRQVGWDPTAPSSSSASNSSSSASSGTTTTDGADTAATAAAAGGAAELCGEAVTQGFLQGRCAFSLSTFRDFKAASHSSSPATPLRGHLGAAPAPGSTRVLLRVADSYLLSAASSAALAADDAASSSSSAAAGAAVPASVAASLARAAALPLVNCSRARCPLADSVTKDEYGVDRQVNRAPYIPASLMAVSSLNHSTTTASTAAVTSSAASASSSPLSQLLSYYLLSELASPAAQLQQALDPNTDAAPLRKAHLDPSLWVAAGYDSSDAAAVLAAMQTTLEHANPAYQLRMKEQETYGRIFSELLDSLLAADGRNLTSLLAAAATAAATAFDAATDPSLALSYKRSTKRSSTTTHGSVPPPPPPAALADEGDVGPGGALPSWGVTTVSVVGLFVILAAIVLIVRYGRMIRFRRYKSRTAPGPGPDTTLLLSDIADSTALWEALPADIMDRSVRLHSMAVRHLLLEHRGFESATEGDAFIAAFDSPLAALAFACDLQVVMLRLEWPEELLERPEAAPAYVVPAVALAANRRRRGPPETGVRTSACGSGPGSPEDVSIHAGQSAIDGDCSTRSAFTTSAIPSPALPNVVVVGGGGAYSSSGGGGAYGSVFGNGYGGGYGAVIGIVTERASPAQPPTPGRFSPRSTSLSPPLPYNVSTAAGAAVGGTAAVVAGESAHEVSLASLAANGSASLSDSAPPARGLQAAVGTDHRDWILVPPHSHQHHSQHQHNNQHQQRPHRPQRSLEERRPPQQLQQHRGLLRGRSATIWDPGARQHAASISQHATAPHHHLPNSISDTSPSRAISPVSDGSAATAAVATETHRKSVQSPGGAAPAAAVAAAAAPPPLPQPRGMPRVAWDLRQLALRSASVTGGGLASAAAARSSAASAGLSRLARNASFDGLTLSQMRSWGAAAYEAHGTRNRPGGAGDGGRQGCHRARLARHQSADQSGGCASGGSDGGGDSGGAEATAPASAPPSAAPELDLRRQQRWRADRGSPHTPSLLSLRSRQERHLTAPQQELARSPEQSHSLVLQPPIVGAAAAPPAAFEDPRSHITSISAAGAGDSGGDSGDGGGGSARKWTPAALWPVLTYMDSSNDCTAMDGMTENEEAVRQSSNNDNGESRVRNCRSDRSDGGGATGVAPLAPHHATPTLWLSAPTPTPGPSEIDDPSTSSTSAAAISFAGVNGSSARASHLLFARRSAFAAGQHRSAGGAGSNSSRCRRSSIEAPSTTAAATGFPSRPKTQSASEVLPVLSAVTLAMPATADGSADAAATADVTANIIANSLPGSRQTVTQAAAGAAGRTAMAIPASSTRSTPGAGGGLALRVGSPMQLPSSILGEPMLLSHALTGATAGGRSRSGSTRGGVAYYTGGAGGTGAGALPGSGGLLFRGSGGNTRRPSQLDSGPEGAAPHDGADFLSCTSFGHDRRHNPLHDPQQPLSGSAATVRRTGSGTVVSYMDAGVSYISHMRQLWHPADEGHPDALLVHRGLRLRLGFHTGLLHASEVQHNRATGRAAYSGAFLAVAREVSNAGPGGCVVLSEAARRRLVARGAFKPSNPLGCIYMGHYSGSAPIPDAAVAAAAGAIVTSGGAAGSGGAGGGASDSTNVPSSVAIVGVFATAEADSSTAGGASAAATVNTELLLRGPVSGLALYQLTGGPAEMFTARLVLQGPLSRCGACQLPGSTCAPLRGGGLAVAEVHVQGAAAILAWNHELGAEALQLCLTAMQRLAALRGTAAAASGGGGGGGVGVSSLGSMIYLCTEDDPLTGGVGGAGISGYGGGGGFLATGRLVAVAEDAASLAAWVADVQAIMPRLPWREELLQHEDCTEIAISRTAWPSSGTAGDTSMTPPPTARLPSPLPGAAAAAAGALSVSARLPAVLLASAKARLGLSSSPRRKSSAALSAAPSTALPSELTPPLLYDASGGGRHVGGGGDGGLTSEALSAVLPAGLPRENSWTSSAGVGGNATAEWMVTHGSHTLSATGDWPLRASLDERLPPQAAMGTDSCVATVTAADSASAAPEASFASGAIAAAAQAMPFQKGGASRAMAVLAAAAAANSSRDSSPTGASFSLAHLAMLPAAGSTALLSHSAAKLPGQKPHLQPPPAAVGYGSTSSGGCGAVPPISISGGGGGGSGTVPTRVPSGAASPSDATAPPAALWSRASVGGYTSRPKGRSTITSVAVDSDGHGSGSAAAAASSGFHPLSGSTRQPRPGGNFSRSSLPSMTELSTAAAAVAAVPPPPTAQPSSHVGSGPRLGQQASVSPIVSFVRHLTGGGGGASGGVSSAAVSVESGGRGVCGYDYSVPFGDPQDGGAGGLPQVETGTAGPSPFGTAAALMPPSEVVLLHRGLRLRIGLDVGNLQGTLSKSSGRIIYRGRPQHHAHRLAGHAREGQTMCTAEAVEAALAAAASAAAAAAPAAGTPSAAAAAVAPVDVLRTAATAPPGAFLPGATAAGPGTVPLPARPPSCGAVLETTAAAPPAPAPLQHLQPQQRQLLQPNHIQPQQQQPPATAQSSQRQLPLAAAAAPVPGSPSRATPTAVGAGSGAAGGGGFTQPVQVPVRELLPPTALQQHMPLHAGSRAQSPVPGFPWSPVASPLPQFWAGRMSRVAPQSPVPLLPAGGAGGGGGGGGLLPSGVVELSYHSHVTGSQARMRFQQVPRPGKAHGSTFLVS</sequence>
<feature type="compositionally biased region" description="Low complexity" evidence="2">
    <location>
        <begin position="2526"/>
        <end position="2535"/>
    </location>
</feature>
<feature type="region of interest" description="Disordered" evidence="2">
    <location>
        <begin position="971"/>
        <end position="991"/>
    </location>
</feature>
<feature type="region of interest" description="Disordered" evidence="2">
    <location>
        <begin position="1725"/>
        <end position="1785"/>
    </location>
</feature>
<feature type="compositionally biased region" description="Low complexity" evidence="2">
    <location>
        <begin position="356"/>
        <end position="376"/>
    </location>
</feature>
<feature type="compositionally biased region" description="Low complexity" evidence="2">
    <location>
        <begin position="2478"/>
        <end position="2492"/>
    </location>
</feature>
<feature type="region of interest" description="Disordered" evidence="2">
    <location>
        <begin position="352"/>
        <end position="376"/>
    </location>
</feature>
<feature type="non-terminal residue" evidence="6">
    <location>
        <position position="1"/>
    </location>
</feature>
<dbReference type="InterPro" id="IPR029787">
    <property type="entry name" value="Nucleotide_cyclase"/>
</dbReference>